<dbReference type="Proteomes" id="UP000887565">
    <property type="component" value="Unplaced"/>
</dbReference>
<name>A0A915KU76_ROMCU</name>
<dbReference type="AlphaFoldDB" id="A0A915KU76"/>
<keyword evidence="1" id="KW-1185">Reference proteome</keyword>
<reference evidence="2" key="1">
    <citation type="submission" date="2022-11" db="UniProtKB">
        <authorList>
            <consortium name="WormBaseParasite"/>
        </authorList>
    </citation>
    <scope>IDENTIFICATION</scope>
</reference>
<sequence>MAGYGFCDAGVNTDGQFASNSWFVAGQAENVWLLLRGVTREQFIECGRLVVGQIAVSGSGCYLAIHIGFGIL</sequence>
<organism evidence="1 2">
    <name type="scientific">Romanomermis culicivorax</name>
    <name type="common">Nematode worm</name>
    <dbReference type="NCBI Taxonomy" id="13658"/>
    <lineage>
        <taxon>Eukaryota</taxon>
        <taxon>Metazoa</taxon>
        <taxon>Ecdysozoa</taxon>
        <taxon>Nematoda</taxon>
        <taxon>Enoplea</taxon>
        <taxon>Dorylaimia</taxon>
        <taxon>Mermithida</taxon>
        <taxon>Mermithoidea</taxon>
        <taxon>Mermithidae</taxon>
        <taxon>Romanomermis</taxon>
    </lineage>
</organism>
<protein>
    <submittedName>
        <fullName evidence="2">Uncharacterized protein</fullName>
    </submittedName>
</protein>
<proteinExistence type="predicted"/>
<dbReference type="WBParaSite" id="nRc.2.0.1.t41687-RA">
    <property type="protein sequence ID" value="nRc.2.0.1.t41687-RA"/>
    <property type="gene ID" value="nRc.2.0.1.g41687"/>
</dbReference>
<evidence type="ECO:0000313" key="1">
    <source>
        <dbReference type="Proteomes" id="UP000887565"/>
    </source>
</evidence>
<evidence type="ECO:0000313" key="2">
    <source>
        <dbReference type="WBParaSite" id="nRc.2.0.1.t41687-RA"/>
    </source>
</evidence>
<accession>A0A915KU76</accession>